<organism evidence="11 12">
    <name type="scientific">Anas platyrhynchos platyrhynchos</name>
    <name type="common">Northern mallard</name>
    <dbReference type="NCBI Taxonomy" id="8840"/>
    <lineage>
        <taxon>Eukaryota</taxon>
        <taxon>Metazoa</taxon>
        <taxon>Chordata</taxon>
        <taxon>Craniata</taxon>
        <taxon>Vertebrata</taxon>
        <taxon>Euteleostomi</taxon>
        <taxon>Archelosauria</taxon>
        <taxon>Archosauria</taxon>
        <taxon>Dinosauria</taxon>
        <taxon>Saurischia</taxon>
        <taxon>Theropoda</taxon>
        <taxon>Coelurosauria</taxon>
        <taxon>Aves</taxon>
        <taxon>Neognathae</taxon>
        <taxon>Galloanserae</taxon>
        <taxon>Anseriformes</taxon>
        <taxon>Anatidae</taxon>
        <taxon>Anatinae</taxon>
        <taxon>Anas</taxon>
    </lineage>
</organism>
<dbReference type="GO" id="GO:0030424">
    <property type="term" value="C:axon"/>
    <property type="evidence" value="ECO:0007669"/>
    <property type="project" value="UniProtKB-SubCell"/>
</dbReference>
<sequence length="899" mass="103586">MYGSARSVGKVEPSNQSPGRSPRLPRSPRLGHRRTNSTGGSSGSSTGGGSGKTLSMENIQSLNAAYATSGPMYLSDHENVGADTPKSTMTLGRSGGRLPYGVRMTAMGSSPNIASSGVASDTIAFGEHHLPPVSMASTVPHSLRQARDNTIMDLQTQLKEVLRENDLLRKDVEVKESKLSSSMNSIKTFWSPELKKERALRKDEASKITIWKEQYRVLQEENQHMQMTIQALQDELRIQRDLNQLFQQDSSTRTSEPFVAELTEENFQRLHAEHERQAKELFLLRKTLEEMELRIETQKQTLNARDESIKKLLEMLQSKGLSAKATEEDHERTRRLAEAEMHVHHLESLLEQKEKENNMLREEIHRRFENAPDSAKTKALQTVIEMKDSKISSMERGLRDLEEEIQMLKSNGALSTEEREEEMKQMEVYRSHSKFMKNKIGQVKQELSRKDTELLALQTKLETLTNQFSDSKQHIEVLKESLTAKEQRAAILQTEVDALRLRLEEKETMLNKKTKQIQEIAEEKGTQAGEIHDLKDMLEVKERKVNVLQKKIENLQEQLRDKEKQMSSLKDRVKSLQADTTNTDTALTTLEEALAEKERTIERLKEQRDRDEREKQEEIDNYKKDIKDLKEKVGILQGDLTEKETSLLDLKEHASSLASSGLKKDSRLKTLEIALEQKKEECLKMETQLKKAHEATLEARASPELSDRMQQLEREVTRYREESGKAQAEVDRLLEILKEMENEKNDKDKKIAELERQVKDQNKKVANLKHKEQVEKKKSAQMLEEARRREDNLNDSSQQLQDNLRKKDDRIEELEEALRESVQITAEREMVLAQEESARINAEKQVEELMMAMEKVKQELESMKAKLSSTQQSLAEKETHLTNLRAERRKHLEEVLEMK</sequence>
<evidence type="ECO:0000313" key="12">
    <source>
        <dbReference type="Proteomes" id="UP000016666"/>
    </source>
</evidence>
<evidence type="ECO:0000256" key="3">
    <source>
        <dbReference type="ARBA" id="ARBA00022553"/>
    </source>
</evidence>
<evidence type="ECO:0000256" key="4">
    <source>
        <dbReference type="ARBA" id="ARBA00023018"/>
    </source>
</evidence>
<reference evidence="11" key="2">
    <citation type="submission" date="2025-08" db="UniProtKB">
        <authorList>
            <consortium name="Ensembl"/>
        </authorList>
    </citation>
    <scope>IDENTIFICATION</scope>
</reference>
<protein>
    <submittedName>
        <fullName evidence="11">ELKS/RAB6-interacting/CAST family member 1</fullName>
    </submittedName>
</protein>
<keyword evidence="5 9" id="KW-0175">Coiled coil</keyword>
<keyword evidence="7" id="KW-0966">Cell projection</keyword>
<dbReference type="Pfam" id="PF10174">
    <property type="entry name" value="Cast"/>
    <property type="match status" value="1"/>
</dbReference>
<feature type="compositionally biased region" description="Low complexity" evidence="10">
    <location>
        <begin position="17"/>
        <end position="28"/>
    </location>
</feature>
<keyword evidence="4" id="KW-0770">Synapse</keyword>
<keyword evidence="3" id="KW-0597">Phosphoprotein</keyword>
<dbReference type="PANTHER" id="PTHR18861">
    <property type="entry name" value="ELKS/RAB6-INTERACTING/CAST PROTEIN"/>
    <property type="match status" value="1"/>
</dbReference>
<dbReference type="GO" id="GO:0048167">
    <property type="term" value="P:regulation of synaptic plasticity"/>
    <property type="evidence" value="ECO:0007669"/>
    <property type="project" value="TreeGrafter"/>
</dbReference>
<dbReference type="GO" id="GO:0098882">
    <property type="term" value="F:structural constituent of presynaptic active zone"/>
    <property type="evidence" value="ECO:0007669"/>
    <property type="project" value="TreeGrafter"/>
</dbReference>
<dbReference type="Ensembl" id="ENSAPLT00000032879.1">
    <property type="protein sequence ID" value="ENSAPLP00000021078.1"/>
    <property type="gene ID" value="ENSAPLG00000006100.2"/>
</dbReference>
<dbReference type="Gene3D" id="1.10.287.1490">
    <property type="match status" value="1"/>
</dbReference>
<proteinExistence type="predicted"/>
<dbReference type="InterPro" id="IPR019323">
    <property type="entry name" value="ELKS/CAST"/>
</dbReference>
<dbReference type="PANTHER" id="PTHR18861:SF1">
    <property type="entry name" value="ELKS_RAB6-INTERACTING_CAST FAMILY MEMBER 1"/>
    <property type="match status" value="1"/>
</dbReference>
<evidence type="ECO:0000256" key="8">
    <source>
        <dbReference type="ARBA" id="ARBA00034106"/>
    </source>
</evidence>
<evidence type="ECO:0000256" key="7">
    <source>
        <dbReference type="ARBA" id="ARBA00023273"/>
    </source>
</evidence>
<dbReference type="SUPFAM" id="SSF57997">
    <property type="entry name" value="Tropomyosin"/>
    <property type="match status" value="1"/>
</dbReference>
<feature type="compositionally biased region" description="Basic and acidic residues" evidence="10">
    <location>
        <begin position="762"/>
        <end position="792"/>
    </location>
</feature>
<reference evidence="11" key="3">
    <citation type="submission" date="2025-09" db="UniProtKB">
        <authorList>
            <consortium name="Ensembl"/>
        </authorList>
    </citation>
    <scope>IDENTIFICATION</scope>
</reference>
<evidence type="ECO:0000256" key="10">
    <source>
        <dbReference type="SAM" id="MobiDB-lite"/>
    </source>
</evidence>
<feature type="region of interest" description="Disordered" evidence="10">
    <location>
        <begin position="1"/>
        <end position="54"/>
    </location>
</feature>
<feature type="coiled-coil region" evidence="9">
    <location>
        <begin position="151"/>
        <end position="178"/>
    </location>
</feature>
<feature type="coiled-coil region" evidence="9">
    <location>
        <begin position="336"/>
        <end position="418"/>
    </location>
</feature>
<evidence type="ECO:0000313" key="11">
    <source>
        <dbReference type="Ensembl" id="ENSAPLP00000021078.1"/>
    </source>
</evidence>
<name>A0A493T5V1_ANAPP</name>
<dbReference type="GO" id="GO:0048788">
    <property type="term" value="C:cytoskeleton of presynaptic active zone"/>
    <property type="evidence" value="ECO:0007669"/>
    <property type="project" value="TreeGrafter"/>
</dbReference>
<keyword evidence="6" id="KW-0206">Cytoskeleton</keyword>
<feature type="region of interest" description="Disordered" evidence="10">
    <location>
        <begin position="862"/>
        <end position="886"/>
    </location>
</feature>
<dbReference type="GeneTree" id="ENSGT00650000093320"/>
<gene>
    <name evidence="11" type="primary">ERC1</name>
</gene>
<evidence type="ECO:0000256" key="1">
    <source>
        <dbReference type="ARBA" id="ARBA00004245"/>
    </source>
</evidence>
<dbReference type="GO" id="GO:0007274">
    <property type="term" value="P:neuromuscular synaptic transmission"/>
    <property type="evidence" value="ECO:0007669"/>
    <property type="project" value="TreeGrafter"/>
</dbReference>
<feature type="region of interest" description="Disordered" evidence="10">
    <location>
        <begin position="762"/>
        <end position="808"/>
    </location>
</feature>
<keyword evidence="12" id="KW-1185">Reference proteome</keyword>
<dbReference type="Proteomes" id="UP000016666">
    <property type="component" value="Chromosome 1"/>
</dbReference>
<comment type="subcellular location">
    <subcellularLocation>
        <location evidence="1">Cytoplasm</location>
        <location evidence="1">Cytoskeleton</location>
    </subcellularLocation>
    <subcellularLocation>
        <location evidence="8">Presynapse</location>
    </subcellularLocation>
</comment>
<feature type="compositionally biased region" description="Gly residues" evidence="10">
    <location>
        <begin position="40"/>
        <end position="51"/>
    </location>
</feature>
<evidence type="ECO:0000256" key="5">
    <source>
        <dbReference type="ARBA" id="ARBA00023054"/>
    </source>
</evidence>
<reference evidence="11 12" key="1">
    <citation type="submission" date="2017-10" db="EMBL/GenBank/DDBJ databases">
        <title>A new Pekin duck reference genome.</title>
        <authorList>
            <person name="Hou Z.-C."/>
            <person name="Zhou Z.-K."/>
            <person name="Zhu F."/>
            <person name="Hou S.-S."/>
        </authorList>
    </citation>
    <scope>NUCLEOTIDE SEQUENCE [LARGE SCALE GENOMIC DNA]</scope>
</reference>
<evidence type="ECO:0000256" key="6">
    <source>
        <dbReference type="ARBA" id="ARBA00023212"/>
    </source>
</evidence>
<feature type="coiled-coil region" evidence="9">
    <location>
        <begin position="447"/>
        <end position="639"/>
    </location>
</feature>
<feature type="coiled-coil region" evidence="9">
    <location>
        <begin position="215"/>
        <end position="280"/>
    </location>
</feature>
<keyword evidence="2" id="KW-0963">Cytoplasm</keyword>
<dbReference type="AlphaFoldDB" id="A0A493T5V1"/>
<accession>A0A493T5V1</accession>
<evidence type="ECO:0000256" key="2">
    <source>
        <dbReference type="ARBA" id="ARBA00022490"/>
    </source>
</evidence>
<evidence type="ECO:0000256" key="9">
    <source>
        <dbReference type="SAM" id="Coils"/>
    </source>
</evidence>
<dbReference type="SUPFAM" id="SSF90257">
    <property type="entry name" value="Myosin rod fragments"/>
    <property type="match status" value="1"/>
</dbReference>